<keyword evidence="2" id="KW-1185">Reference proteome</keyword>
<accession>A0ABS5VZ21</accession>
<dbReference type="EMBL" id="JAHESD010000098">
    <property type="protein sequence ID" value="MBT1706313.1"/>
    <property type="molecule type" value="Genomic_DNA"/>
</dbReference>
<dbReference type="SUPFAM" id="SSF48403">
    <property type="entry name" value="Ankyrin repeat"/>
    <property type="match status" value="1"/>
</dbReference>
<protein>
    <recommendedName>
        <fullName evidence="3">Knr4/Smi1-like domain-containing protein</fullName>
    </recommendedName>
</protein>
<reference evidence="1 2" key="1">
    <citation type="submission" date="2021-05" db="EMBL/GenBank/DDBJ databases">
        <title>A Polyphasic approach of four new species of the genus Ohtaekwangia: Ohtaekwangia histidinii sp. nov., Ohtaekwangia cretensis sp. nov., Ohtaekwangia indiensis sp. nov., Ohtaekwangia reichenbachii sp. nov. from diverse environment.</title>
        <authorList>
            <person name="Octaviana S."/>
        </authorList>
    </citation>
    <scope>NUCLEOTIDE SEQUENCE [LARGE SCALE GENOMIC DNA]</scope>
    <source>
        <strain evidence="1 2">PWU20</strain>
    </source>
</reference>
<dbReference type="RefSeq" id="WP_254157525.1">
    <property type="nucleotide sequence ID" value="NZ_JAHESD010000098.1"/>
</dbReference>
<evidence type="ECO:0000313" key="2">
    <source>
        <dbReference type="Proteomes" id="UP000772618"/>
    </source>
</evidence>
<name>A0ABS5VZ21_9BACT</name>
<organism evidence="1 2">
    <name type="scientific">Chryseosolibacter indicus</name>
    <dbReference type="NCBI Taxonomy" id="2782351"/>
    <lineage>
        <taxon>Bacteria</taxon>
        <taxon>Pseudomonadati</taxon>
        <taxon>Bacteroidota</taxon>
        <taxon>Cytophagia</taxon>
        <taxon>Cytophagales</taxon>
        <taxon>Chryseotaleaceae</taxon>
        <taxon>Chryseosolibacter</taxon>
    </lineage>
</organism>
<evidence type="ECO:0000313" key="1">
    <source>
        <dbReference type="EMBL" id="MBT1706313.1"/>
    </source>
</evidence>
<sequence>MHERAARDVRSFAAYLEDQTEYTKARLRDVITRLNYDTLEPDGNKCFPYLEFWRGIDDFGSSVAINYDGGVDILQDEEFIVKPQYNHELHEEDSVTIAEAKAQNSVKIDVRKFPVSLLGYYQYRFSETALFCAWFAYLWQEIEGYQCGLKVRTVQNNSISMFSLNDFLDDDFSAFMESNYGGKPPRVENFFPRKLSVIELFLRAGQFGYPFNPYKNYWRYFEKGDEFTEIVTYECATGIRSGKLSERFAAAVTGVTQHDNSKSALMEVTRFTNERIFTGWQEKFRPAGMPERMHNNAYDFEYWTGVSWYAGEEQKSRLKAEEVVRFENTYRIKLPGAFFHYLRLFNGRQYNNHYLYFPINDLRTVKVKKFYTLEELDRIAASSLSEDPNVLWIGLLDPDASLGICVQDSSKDYGKIVIKGSSASQVCDYSFDKFARYAQSSPVEPEIFAARENDVAFLKERIEQGWDYNTTYMYQNAIGQAAEYNAHEVLELLLNAGARLNHKSHREITWLYDERTMDILDKYI</sequence>
<evidence type="ECO:0008006" key="3">
    <source>
        <dbReference type="Google" id="ProtNLM"/>
    </source>
</evidence>
<dbReference type="Gene3D" id="1.25.40.20">
    <property type="entry name" value="Ankyrin repeat-containing domain"/>
    <property type="match status" value="1"/>
</dbReference>
<gene>
    <name evidence="1" type="ORF">KK060_23745</name>
</gene>
<dbReference type="Proteomes" id="UP000772618">
    <property type="component" value="Unassembled WGS sequence"/>
</dbReference>
<proteinExistence type="predicted"/>
<comment type="caution">
    <text evidence="1">The sequence shown here is derived from an EMBL/GenBank/DDBJ whole genome shotgun (WGS) entry which is preliminary data.</text>
</comment>
<dbReference type="InterPro" id="IPR036770">
    <property type="entry name" value="Ankyrin_rpt-contain_sf"/>
</dbReference>